<dbReference type="InterPro" id="IPR001633">
    <property type="entry name" value="EAL_dom"/>
</dbReference>
<dbReference type="Pfam" id="PF19443">
    <property type="entry name" value="DAHL"/>
    <property type="match status" value="1"/>
</dbReference>
<dbReference type="Gene3D" id="3.20.20.450">
    <property type="entry name" value="EAL domain"/>
    <property type="match status" value="1"/>
</dbReference>
<proteinExistence type="predicted"/>
<dbReference type="InterPro" id="IPR050706">
    <property type="entry name" value="Cyclic-di-GMP_PDE-like"/>
</dbReference>
<sequence length="700" mass="80688">MKRLYLKIAAVFMAAALGMGLLYYQQIFLKKNFQNETRIENELQSIQRDLISLQYLALQASYFLYFNNDTIYKKIKSIKESISKLKNDPALQSSSFLISAKKFGIFEQEFNLFQKIITEFLTLNASIKNSTVYLPTLGLKIFETFDSSDTHQYEINKLFAKINARVFLTKSALDSGFVEELKEYHNRLQKIESNVTKDKQKKLLQTALRHLDIFINYFPYFQKDLHYIINSPSMDALFKTIKSYNSEAAKNHESINTFSQLFLLLYLISILVVLYFIFHSEKENIKLRKIQEALKKSLITDTLTELGNRESYKNDRHNFKHPAMVLFNIDKFKHVNEFYGGEIGDAILKQIAERLKNNFAEKFPESKFYRLGGDDFAIVFEYVSTSHLEKVIHTVLDLFNNQTFITKGISVDITISAGASYASKLFETADMALKHAKQSKRERYAIYNPRLDASEKIAKNIKELKQLNQAIDNDAIIPYFQPIFDLQTNKVVKYESLARLKISEKEVLTPYHFLNAAKEAKISSIITSIILEKTLKKAQESRESFSVNISPDEIENPDEANMILSMLSQYKDVSNLITFEILESEEIEDYDVLLDFVKDVKKYGCKVAIDDFGSGYSNFEKLLKMDIDLLKIDGTLIKDIDHDKHAEMVVTTIRDFAKSAKVQTVAEYIHSKDVLEKVKSLGIELGQGFYLGKPKPDIIT</sequence>
<dbReference type="STRING" id="223786.SAMN05216234_13016"/>
<protein>
    <submittedName>
        <fullName evidence="4">Diguanylate cyclase (GGDEF) domain-containing protein</fullName>
    </submittedName>
</protein>
<dbReference type="NCBIfam" id="TIGR00254">
    <property type="entry name" value="GGDEF"/>
    <property type="match status" value="1"/>
</dbReference>
<dbReference type="InterPro" id="IPR043128">
    <property type="entry name" value="Rev_trsase/Diguanyl_cyclase"/>
</dbReference>
<dbReference type="RefSeq" id="WP_092913213.1">
    <property type="nucleotide sequence ID" value="NZ_CP136592.1"/>
</dbReference>
<dbReference type="Pfam" id="PF00990">
    <property type="entry name" value="GGDEF"/>
    <property type="match status" value="1"/>
</dbReference>
<dbReference type="CDD" id="cd01948">
    <property type="entry name" value="EAL"/>
    <property type="match status" value="1"/>
</dbReference>
<dbReference type="SUPFAM" id="SSF141868">
    <property type="entry name" value="EAL domain-like"/>
    <property type="match status" value="1"/>
</dbReference>
<gene>
    <name evidence="4" type="ORF">SAMN05216234_13016</name>
</gene>
<dbReference type="InterPro" id="IPR029787">
    <property type="entry name" value="Nucleotide_cyclase"/>
</dbReference>
<feature type="domain" description="GGDEF" evidence="3">
    <location>
        <begin position="320"/>
        <end position="449"/>
    </location>
</feature>
<dbReference type="EMBL" id="FOXB01000030">
    <property type="protein sequence ID" value="SFP64688.1"/>
    <property type="molecule type" value="Genomic_DNA"/>
</dbReference>
<dbReference type="CDD" id="cd01949">
    <property type="entry name" value="GGDEF"/>
    <property type="match status" value="1"/>
</dbReference>
<dbReference type="PROSITE" id="PS50887">
    <property type="entry name" value="GGDEF"/>
    <property type="match status" value="1"/>
</dbReference>
<reference evidence="4 5" key="1">
    <citation type="submission" date="2016-10" db="EMBL/GenBank/DDBJ databases">
        <authorList>
            <person name="de Groot N.N."/>
        </authorList>
    </citation>
    <scope>NUCLEOTIDE SEQUENCE [LARGE SCALE GENOMIC DNA]</scope>
    <source>
        <strain evidence="4 5">EP1-55-1</strain>
    </source>
</reference>
<dbReference type="InterPro" id="IPR035919">
    <property type="entry name" value="EAL_sf"/>
</dbReference>
<keyword evidence="1" id="KW-1133">Transmembrane helix</keyword>
<feature type="transmembrane region" description="Helical" evidence="1">
    <location>
        <begin position="261"/>
        <end position="278"/>
    </location>
</feature>
<evidence type="ECO:0000313" key="4">
    <source>
        <dbReference type="EMBL" id="SFP64688.1"/>
    </source>
</evidence>
<feature type="domain" description="EAL" evidence="2">
    <location>
        <begin position="460"/>
        <end position="700"/>
    </location>
</feature>
<name>A0A1I5S1K5_9BACT</name>
<keyword evidence="1" id="KW-0812">Transmembrane</keyword>
<dbReference type="PANTHER" id="PTHR33121:SF71">
    <property type="entry name" value="OXYGEN SENSOR PROTEIN DOSP"/>
    <property type="match status" value="1"/>
</dbReference>
<evidence type="ECO:0000256" key="1">
    <source>
        <dbReference type="SAM" id="Phobius"/>
    </source>
</evidence>
<evidence type="ECO:0000313" key="5">
    <source>
        <dbReference type="Proteomes" id="UP000199227"/>
    </source>
</evidence>
<organism evidence="4 5">
    <name type="scientific">Hydrogenimonas thermophila</name>
    <dbReference type="NCBI Taxonomy" id="223786"/>
    <lineage>
        <taxon>Bacteria</taxon>
        <taxon>Pseudomonadati</taxon>
        <taxon>Campylobacterota</taxon>
        <taxon>Epsilonproteobacteria</taxon>
        <taxon>Campylobacterales</taxon>
        <taxon>Hydrogenimonadaceae</taxon>
        <taxon>Hydrogenimonas</taxon>
    </lineage>
</organism>
<dbReference type="PROSITE" id="PS50883">
    <property type="entry name" value="EAL"/>
    <property type="match status" value="1"/>
</dbReference>
<dbReference type="GO" id="GO:0071111">
    <property type="term" value="F:cyclic-guanylate-specific phosphodiesterase activity"/>
    <property type="evidence" value="ECO:0007669"/>
    <property type="project" value="InterPro"/>
</dbReference>
<dbReference type="SUPFAM" id="SSF55073">
    <property type="entry name" value="Nucleotide cyclase"/>
    <property type="match status" value="1"/>
</dbReference>
<dbReference type="Pfam" id="PF00563">
    <property type="entry name" value="EAL"/>
    <property type="match status" value="1"/>
</dbReference>
<evidence type="ECO:0000259" key="3">
    <source>
        <dbReference type="PROSITE" id="PS50887"/>
    </source>
</evidence>
<dbReference type="Proteomes" id="UP000199227">
    <property type="component" value="Unassembled WGS sequence"/>
</dbReference>
<accession>A0A1I5S1K5</accession>
<feature type="transmembrane region" description="Helical" evidence="1">
    <location>
        <begin position="6"/>
        <end position="24"/>
    </location>
</feature>
<dbReference type="InterPro" id="IPR000160">
    <property type="entry name" value="GGDEF_dom"/>
</dbReference>
<keyword evidence="5" id="KW-1185">Reference proteome</keyword>
<dbReference type="PANTHER" id="PTHR33121">
    <property type="entry name" value="CYCLIC DI-GMP PHOSPHODIESTERASE PDEF"/>
    <property type="match status" value="1"/>
</dbReference>
<dbReference type="SMART" id="SM00052">
    <property type="entry name" value="EAL"/>
    <property type="match status" value="1"/>
</dbReference>
<dbReference type="OrthoDB" id="9790732at2"/>
<dbReference type="AlphaFoldDB" id="A0A1I5S1K5"/>
<evidence type="ECO:0000259" key="2">
    <source>
        <dbReference type="PROSITE" id="PS50883"/>
    </source>
</evidence>
<dbReference type="SMART" id="SM00267">
    <property type="entry name" value="GGDEF"/>
    <property type="match status" value="1"/>
</dbReference>
<keyword evidence="1" id="KW-0472">Membrane</keyword>
<dbReference type="Gene3D" id="3.30.70.270">
    <property type="match status" value="1"/>
</dbReference>
<dbReference type="InterPro" id="IPR045812">
    <property type="entry name" value="DAHL"/>
</dbReference>